<protein>
    <submittedName>
        <fullName evidence="2">Putative Twisted gastrulation 1-B-like</fullName>
    </submittedName>
</protein>
<name>A0A8J5JF14_HOMAM</name>
<evidence type="ECO:0000313" key="3">
    <source>
        <dbReference type="Proteomes" id="UP000747542"/>
    </source>
</evidence>
<dbReference type="EMBL" id="JAHLQT010038275">
    <property type="protein sequence ID" value="KAG7156987.1"/>
    <property type="molecule type" value="Genomic_DNA"/>
</dbReference>
<feature type="region of interest" description="Disordered" evidence="1">
    <location>
        <begin position="1"/>
        <end position="22"/>
    </location>
</feature>
<dbReference type="Proteomes" id="UP000747542">
    <property type="component" value="Unassembled WGS sequence"/>
</dbReference>
<evidence type="ECO:0000313" key="2">
    <source>
        <dbReference type="EMBL" id="KAG7156987.1"/>
    </source>
</evidence>
<proteinExistence type="predicted"/>
<organism evidence="2 3">
    <name type="scientific">Homarus americanus</name>
    <name type="common">American lobster</name>
    <dbReference type="NCBI Taxonomy" id="6706"/>
    <lineage>
        <taxon>Eukaryota</taxon>
        <taxon>Metazoa</taxon>
        <taxon>Ecdysozoa</taxon>
        <taxon>Arthropoda</taxon>
        <taxon>Crustacea</taxon>
        <taxon>Multicrustacea</taxon>
        <taxon>Malacostraca</taxon>
        <taxon>Eumalacostraca</taxon>
        <taxon>Eucarida</taxon>
        <taxon>Decapoda</taxon>
        <taxon>Pleocyemata</taxon>
        <taxon>Astacidea</taxon>
        <taxon>Nephropoidea</taxon>
        <taxon>Nephropidae</taxon>
        <taxon>Homarus</taxon>
    </lineage>
</organism>
<gene>
    <name evidence="2" type="ORF">Hamer_G015926</name>
</gene>
<comment type="caution">
    <text evidence="2">The sequence shown here is derived from an EMBL/GenBank/DDBJ whole genome shotgun (WGS) entry which is preliminary data.</text>
</comment>
<dbReference type="AlphaFoldDB" id="A0A8J5JF14"/>
<evidence type="ECO:0000256" key="1">
    <source>
        <dbReference type="SAM" id="MobiDB-lite"/>
    </source>
</evidence>
<keyword evidence="3" id="KW-1185">Reference proteome</keyword>
<accession>A0A8J5JF14</accession>
<reference evidence="2" key="1">
    <citation type="journal article" date="2021" name="Sci. Adv.">
        <title>The American lobster genome reveals insights on longevity, neural, and immune adaptations.</title>
        <authorList>
            <person name="Polinski J.M."/>
            <person name="Zimin A.V."/>
            <person name="Clark K.F."/>
            <person name="Kohn A.B."/>
            <person name="Sadowski N."/>
            <person name="Timp W."/>
            <person name="Ptitsyn A."/>
            <person name="Khanna P."/>
            <person name="Romanova D.Y."/>
            <person name="Williams P."/>
            <person name="Greenwood S.J."/>
            <person name="Moroz L.L."/>
            <person name="Walt D.R."/>
            <person name="Bodnar A.G."/>
        </authorList>
    </citation>
    <scope>NUCLEOTIDE SEQUENCE</scope>
    <source>
        <strain evidence="2">GMGI-L3</strain>
    </source>
</reference>
<sequence length="322" mass="35795">MLNTHSPPLPIRRLPQDEGEVESPRCLLQDTDIHGVRGRGEASGVVLRPGVVDEGGEVHRDGVKNVAVKVPDEEPHQEVLTIPHVRSEDEKVVARGSDWGVLLEDSFILLPLNRKPRVGPERWRQGRLNPRVRFADLAREGSSSLAWILKRYGRCSTPWQLPRKGLDFNVDQRQDRKPHEGLHSSHTCQVVMPVTLAPRYTIHTQAPPQWPPKTVIASKTSSDFSSTHTFLTHATQDAMVHGSMGELGRGVRGRAGYVGVQRGGVCQHGQQVHVDSGVQLFQALTGDKDPLLRWTAMTFPIDLALSDIDTTTLDKNKYKLGE</sequence>